<gene>
    <name evidence="2" type="ORF">FN846DRAFT_896433</name>
</gene>
<organism evidence="2 3">
    <name type="scientific">Sphaerosporella brunnea</name>
    <dbReference type="NCBI Taxonomy" id="1250544"/>
    <lineage>
        <taxon>Eukaryota</taxon>
        <taxon>Fungi</taxon>
        <taxon>Dikarya</taxon>
        <taxon>Ascomycota</taxon>
        <taxon>Pezizomycotina</taxon>
        <taxon>Pezizomycetes</taxon>
        <taxon>Pezizales</taxon>
        <taxon>Pyronemataceae</taxon>
        <taxon>Sphaerosporella</taxon>
    </lineage>
</organism>
<keyword evidence="3" id="KW-1185">Reference proteome</keyword>
<evidence type="ECO:0000313" key="2">
    <source>
        <dbReference type="EMBL" id="KAA8892914.1"/>
    </source>
</evidence>
<feature type="compositionally biased region" description="Basic and acidic residues" evidence="1">
    <location>
        <begin position="130"/>
        <end position="139"/>
    </location>
</feature>
<comment type="caution">
    <text evidence="2">The sequence shown here is derived from an EMBL/GenBank/DDBJ whole genome shotgun (WGS) entry which is preliminary data.</text>
</comment>
<name>A0A5J5EC35_9PEZI</name>
<protein>
    <submittedName>
        <fullName evidence="2">Uncharacterized protein</fullName>
    </submittedName>
</protein>
<feature type="compositionally biased region" description="Basic residues" evidence="1">
    <location>
        <begin position="174"/>
        <end position="183"/>
    </location>
</feature>
<feature type="compositionally biased region" description="Polar residues" evidence="1">
    <location>
        <begin position="110"/>
        <end position="119"/>
    </location>
</feature>
<dbReference type="InParanoid" id="A0A5J5EC35"/>
<feature type="region of interest" description="Disordered" evidence="1">
    <location>
        <begin position="110"/>
        <end position="202"/>
    </location>
</feature>
<feature type="region of interest" description="Disordered" evidence="1">
    <location>
        <begin position="1"/>
        <end position="57"/>
    </location>
</feature>
<evidence type="ECO:0000313" key="3">
    <source>
        <dbReference type="Proteomes" id="UP000326924"/>
    </source>
</evidence>
<evidence type="ECO:0000256" key="1">
    <source>
        <dbReference type="SAM" id="MobiDB-lite"/>
    </source>
</evidence>
<dbReference type="AlphaFoldDB" id="A0A5J5EC35"/>
<proteinExistence type="predicted"/>
<dbReference type="Proteomes" id="UP000326924">
    <property type="component" value="Unassembled WGS sequence"/>
</dbReference>
<accession>A0A5J5EC35</accession>
<reference evidence="2 3" key="1">
    <citation type="submission" date="2019-09" db="EMBL/GenBank/DDBJ databases">
        <title>Draft genome of the ectomycorrhizal ascomycete Sphaerosporella brunnea.</title>
        <authorList>
            <consortium name="DOE Joint Genome Institute"/>
            <person name="Benucci G.M."/>
            <person name="Marozzi G."/>
            <person name="Antonielli L."/>
            <person name="Sanchez S."/>
            <person name="Marco P."/>
            <person name="Wang X."/>
            <person name="Falini L.B."/>
            <person name="Barry K."/>
            <person name="Haridas S."/>
            <person name="Lipzen A."/>
            <person name="Labutti K."/>
            <person name="Grigoriev I.V."/>
            <person name="Murat C."/>
            <person name="Martin F."/>
            <person name="Albertini E."/>
            <person name="Donnini D."/>
            <person name="Bonito G."/>
        </authorList>
    </citation>
    <scope>NUCLEOTIDE SEQUENCE [LARGE SCALE GENOMIC DNA]</scope>
    <source>
        <strain evidence="2 3">Sb_GMNB300</strain>
    </source>
</reference>
<dbReference type="EMBL" id="VXIS01000547">
    <property type="protein sequence ID" value="KAA8892914.1"/>
    <property type="molecule type" value="Genomic_DNA"/>
</dbReference>
<sequence>MLAHPRGSLDPRTNVPSLRLVPEGGAKPPRTIKRRGSNPIEISRLGMQPGSLPGSLSITRNRDCVELEKALKKLSIKKAATQVEEDAYDSIKARDAVLDERVRAAVQSALAKQSESFDTFTVEGEPTNSRSREWPEKTTRSRKRKTGEQIGGGGKPQSKDAGKKRPAQGQKGGISKKPKKTGGKKSSGPTGRSAAAQSLRNF</sequence>